<keyword evidence="10" id="KW-1185">Reference proteome</keyword>
<name>A0A562V4E0_9ACTN</name>
<dbReference type="RefSeq" id="WP_147140118.1">
    <property type="nucleotide sequence ID" value="NZ_BAABIJ010000002.1"/>
</dbReference>
<reference evidence="9 10" key="1">
    <citation type="journal article" date="2013" name="Stand. Genomic Sci.">
        <title>Genomic Encyclopedia of Type Strains, Phase I: The one thousand microbial genomes (KMG-I) project.</title>
        <authorList>
            <person name="Kyrpides N.C."/>
            <person name="Woyke T."/>
            <person name="Eisen J.A."/>
            <person name="Garrity G."/>
            <person name="Lilburn T.G."/>
            <person name="Beck B.J."/>
            <person name="Whitman W.B."/>
            <person name="Hugenholtz P."/>
            <person name="Klenk H.P."/>
        </authorList>
    </citation>
    <scope>NUCLEOTIDE SEQUENCE [LARGE SCALE GENOMIC DNA]</scope>
    <source>
        <strain evidence="9 10">DSM 45044</strain>
    </source>
</reference>
<evidence type="ECO:0000256" key="5">
    <source>
        <dbReference type="ARBA" id="ARBA00022989"/>
    </source>
</evidence>
<feature type="transmembrane region" description="Helical" evidence="7">
    <location>
        <begin position="380"/>
        <end position="401"/>
    </location>
</feature>
<feature type="transmembrane region" description="Helical" evidence="7">
    <location>
        <begin position="49"/>
        <end position="67"/>
    </location>
</feature>
<evidence type="ECO:0000313" key="10">
    <source>
        <dbReference type="Proteomes" id="UP000321617"/>
    </source>
</evidence>
<protein>
    <submittedName>
        <fullName evidence="9">Putative MFS family arabinose efflux permease</fullName>
    </submittedName>
</protein>
<proteinExistence type="predicted"/>
<dbReference type="SUPFAM" id="SSF103473">
    <property type="entry name" value="MFS general substrate transporter"/>
    <property type="match status" value="1"/>
</dbReference>
<dbReference type="InterPro" id="IPR050171">
    <property type="entry name" value="MFS_Transporters"/>
</dbReference>
<dbReference type="PANTHER" id="PTHR23517">
    <property type="entry name" value="RESISTANCE PROTEIN MDTM, PUTATIVE-RELATED-RELATED"/>
    <property type="match status" value="1"/>
</dbReference>
<evidence type="ECO:0000256" key="6">
    <source>
        <dbReference type="ARBA" id="ARBA00023136"/>
    </source>
</evidence>
<evidence type="ECO:0000256" key="3">
    <source>
        <dbReference type="ARBA" id="ARBA00022475"/>
    </source>
</evidence>
<feature type="transmembrane region" description="Helical" evidence="7">
    <location>
        <begin position="248"/>
        <end position="267"/>
    </location>
</feature>
<keyword evidence="5 7" id="KW-1133">Transmembrane helix</keyword>
<comment type="caution">
    <text evidence="9">The sequence shown here is derived from an EMBL/GenBank/DDBJ whole genome shotgun (WGS) entry which is preliminary data.</text>
</comment>
<feature type="transmembrane region" description="Helical" evidence="7">
    <location>
        <begin position="356"/>
        <end position="374"/>
    </location>
</feature>
<keyword evidence="4 7" id="KW-0812">Transmembrane</keyword>
<dbReference type="InterPro" id="IPR020846">
    <property type="entry name" value="MFS_dom"/>
</dbReference>
<dbReference type="Gene3D" id="1.20.1250.20">
    <property type="entry name" value="MFS general substrate transporter like domains"/>
    <property type="match status" value="1"/>
</dbReference>
<dbReference type="PANTHER" id="PTHR23517:SF2">
    <property type="entry name" value="MULTIDRUG RESISTANCE PROTEIN MDTH"/>
    <property type="match status" value="1"/>
</dbReference>
<feature type="domain" description="Major facilitator superfamily (MFS) profile" evidence="8">
    <location>
        <begin position="17"/>
        <end position="404"/>
    </location>
</feature>
<feature type="transmembrane region" description="Helical" evidence="7">
    <location>
        <begin position="217"/>
        <end position="242"/>
    </location>
</feature>
<dbReference type="GO" id="GO:0022857">
    <property type="term" value="F:transmembrane transporter activity"/>
    <property type="evidence" value="ECO:0007669"/>
    <property type="project" value="InterPro"/>
</dbReference>
<evidence type="ECO:0000313" key="9">
    <source>
        <dbReference type="EMBL" id="TWJ12761.1"/>
    </source>
</evidence>
<evidence type="ECO:0000256" key="4">
    <source>
        <dbReference type="ARBA" id="ARBA00022692"/>
    </source>
</evidence>
<dbReference type="OrthoDB" id="4484751at2"/>
<evidence type="ECO:0000256" key="7">
    <source>
        <dbReference type="SAM" id="Phobius"/>
    </source>
</evidence>
<evidence type="ECO:0000259" key="8">
    <source>
        <dbReference type="PROSITE" id="PS50850"/>
    </source>
</evidence>
<dbReference type="GO" id="GO:0005886">
    <property type="term" value="C:plasma membrane"/>
    <property type="evidence" value="ECO:0007669"/>
    <property type="project" value="UniProtKB-SubCell"/>
</dbReference>
<dbReference type="EMBL" id="VLLL01000006">
    <property type="protein sequence ID" value="TWJ12761.1"/>
    <property type="molecule type" value="Genomic_DNA"/>
</dbReference>
<evidence type="ECO:0000256" key="2">
    <source>
        <dbReference type="ARBA" id="ARBA00022448"/>
    </source>
</evidence>
<accession>A0A562V4E0</accession>
<feature type="transmembrane region" description="Helical" evidence="7">
    <location>
        <begin position="145"/>
        <end position="166"/>
    </location>
</feature>
<keyword evidence="6 7" id="KW-0472">Membrane</keyword>
<dbReference type="Proteomes" id="UP000321617">
    <property type="component" value="Unassembled WGS sequence"/>
</dbReference>
<feature type="transmembrane region" description="Helical" evidence="7">
    <location>
        <begin position="20"/>
        <end position="43"/>
    </location>
</feature>
<dbReference type="Pfam" id="PF07690">
    <property type="entry name" value="MFS_1"/>
    <property type="match status" value="1"/>
</dbReference>
<feature type="transmembrane region" description="Helical" evidence="7">
    <location>
        <begin position="79"/>
        <end position="99"/>
    </location>
</feature>
<keyword evidence="2" id="KW-0813">Transport</keyword>
<feature type="transmembrane region" description="Helical" evidence="7">
    <location>
        <begin position="105"/>
        <end position="125"/>
    </location>
</feature>
<feature type="transmembrane region" description="Helical" evidence="7">
    <location>
        <begin position="172"/>
        <end position="192"/>
    </location>
</feature>
<dbReference type="AlphaFoldDB" id="A0A562V4E0"/>
<sequence length="413" mass="42404">MTTLATRAARLLPAPGASRALAYATLASSTGRGLFVTASVIYFHHVAGLSAVEVGTGMTLAAVVSLSAGIPMGRLADRFGARGMTVCFAAVAAVGTLAYLQVRTWWTFVLVASVVAFLQAAQQAARGALIAGSVPPGERVRTRAYLRAVTNVGWMVGAPLAGLALYHDTVTGYAALIAAAAAMQMSGALLTLRVPRPVPVPVTDGPRRWTALRDRPYVALAALNAVLNIHYGVLNIAIPLWVVERTEAPAWTVAVLAGVNTVFVILLQVRASRSSATVTGAATAQRRAGLLLLVACALYALAAEGSPVTATIVLALGALVHVLGELLQAAGAWGLSFELAPAHAQGEYQGLYNTGFQIADIIAPALLTSVVIGWGLPGWLLFGVAFAVAGVAVPAAAGWAARTRPVPVPATAA</sequence>
<dbReference type="InterPro" id="IPR036259">
    <property type="entry name" value="MFS_trans_sf"/>
</dbReference>
<evidence type="ECO:0000256" key="1">
    <source>
        <dbReference type="ARBA" id="ARBA00004651"/>
    </source>
</evidence>
<dbReference type="InterPro" id="IPR011701">
    <property type="entry name" value="MFS"/>
</dbReference>
<organism evidence="9 10">
    <name type="scientific">Stackebrandtia albiflava</name>
    <dbReference type="NCBI Taxonomy" id="406432"/>
    <lineage>
        <taxon>Bacteria</taxon>
        <taxon>Bacillati</taxon>
        <taxon>Actinomycetota</taxon>
        <taxon>Actinomycetes</taxon>
        <taxon>Glycomycetales</taxon>
        <taxon>Glycomycetaceae</taxon>
        <taxon>Stackebrandtia</taxon>
    </lineage>
</organism>
<gene>
    <name evidence="9" type="ORF">LX16_3525</name>
</gene>
<comment type="subcellular location">
    <subcellularLocation>
        <location evidence="1">Cell membrane</location>
        <topology evidence="1">Multi-pass membrane protein</topology>
    </subcellularLocation>
</comment>
<dbReference type="PROSITE" id="PS50850">
    <property type="entry name" value="MFS"/>
    <property type="match status" value="1"/>
</dbReference>
<keyword evidence="3" id="KW-1003">Cell membrane</keyword>
<feature type="transmembrane region" description="Helical" evidence="7">
    <location>
        <begin position="288"/>
        <end position="306"/>
    </location>
</feature>